<feature type="compositionally biased region" description="Basic and acidic residues" evidence="1">
    <location>
        <begin position="95"/>
        <end position="113"/>
    </location>
</feature>
<protein>
    <submittedName>
        <fullName evidence="2">Uncharacterized protein</fullName>
    </submittedName>
</protein>
<proteinExistence type="predicted"/>
<comment type="caution">
    <text evidence="2">The sequence shown here is derived from an EMBL/GenBank/DDBJ whole genome shotgun (WGS) entry which is preliminary data.</text>
</comment>
<reference evidence="2" key="1">
    <citation type="journal article" date="2018" name="Genome Res.">
        <title>The genomic architecture and molecular evolution of ant odorant receptors.</title>
        <authorList>
            <person name="McKenzie S.K."/>
            <person name="Kronauer D.J.C."/>
        </authorList>
    </citation>
    <scope>NUCLEOTIDE SEQUENCE [LARGE SCALE GENOMIC DNA]</scope>
    <source>
        <strain evidence="2">Clonal line C1</strain>
    </source>
</reference>
<dbReference type="AlphaFoldDB" id="A0A3L8DI50"/>
<evidence type="ECO:0000313" key="2">
    <source>
        <dbReference type="EMBL" id="RLU20021.1"/>
    </source>
</evidence>
<dbReference type="EMBL" id="QOIP01000007">
    <property type="protein sequence ID" value="RLU20021.1"/>
    <property type="molecule type" value="Genomic_DNA"/>
</dbReference>
<organism evidence="2">
    <name type="scientific">Ooceraea biroi</name>
    <name type="common">Clonal raider ant</name>
    <name type="synonym">Cerapachys biroi</name>
    <dbReference type="NCBI Taxonomy" id="2015173"/>
    <lineage>
        <taxon>Eukaryota</taxon>
        <taxon>Metazoa</taxon>
        <taxon>Ecdysozoa</taxon>
        <taxon>Arthropoda</taxon>
        <taxon>Hexapoda</taxon>
        <taxon>Insecta</taxon>
        <taxon>Pterygota</taxon>
        <taxon>Neoptera</taxon>
        <taxon>Endopterygota</taxon>
        <taxon>Hymenoptera</taxon>
        <taxon>Apocrita</taxon>
        <taxon>Aculeata</taxon>
        <taxon>Formicoidea</taxon>
        <taxon>Formicidae</taxon>
        <taxon>Dorylinae</taxon>
        <taxon>Ooceraea</taxon>
    </lineage>
</organism>
<name>A0A3L8DI50_OOCBI</name>
<evidence type="ECO:0000256" key="1">
    <source>
        <dbReference type="SAM" id="MobiDB-lite"/>
    </source>
</evidence>
<feature type="region of interest" description="Disordered" evidence="1">
    <location>
        <begin position="86"/>
        <end position="113"/>
    </location>
</feature>
<gene>
    <name evidence="2" type="ORF">DMN91_006627</name>
</gene>
<dbReference type="Proteomes" id="UP000279307">
    <property type="component" value="Chromosome 7"/>
</dbReference>
<reference evidence="2" key="2">
    <citation type="submission" date="2018-07" db="EMBL/GenBank/DDBJ databases">
        <authorList>
            <person name="Mckenzie S.K."/>
            <person name="Kronauer D.J.C."/>
        </authorList>
    </citation>
    <scope>NUCLEOTIDE SEQUENCE</scope>
    <source>
        <strain evidence="2">Clonal line C1</strain>
    </source>
</reference>
<sequence length="113" mass="12302">MVKQMKKNLQEEGKGKFMTTSRKSEVTVIFSKRRNVESLMINTLAALRVDFPLVPLGYASRWSSAASPSRGGRTLAHGGRINSGVALPSCAGPTEQRETEGCVRVPDAKDVPR</sequence>
<accession>A0A3L8DI50</accession>